<keyword evidence="2" id="KW-1185">Reference proteome</keyword>
<organism evidence="1 2">
    <name type="scientific">Rhypophila decipiens</name>
    <dbReference type="NCBI Taxonomy" id="261697"/>
    <lineage>
        <taxon>Eukaryota</taxon>
        <taxon>Fungi</taxon>
        <taxon>Dikarya</taxon>
        <taxon>Ascomycota</taxon>
        <taxon>Pezizomycotina</taxon>
        <taxon>Sordariomycetes</taxon>
        <taxon>Sordariomycetidae</taxon>
        <taxon>Sordariales</taxon>
        <taxon>Naviculisporaceae</taxon>
        <taxon>Rhypophila</taxon>
    </lineage>
</organism>
<name>A0AAN6YE35_9PEZI</name>
<protein>
    <submittedName>
        <fullName evidence="1">Uncharacterized protein</fullName>
    </submittedName>
</protein>
<dbReference type="EMBL" id="MU858095">
    <property type="protein sequence ID" value="KAK4214377.1"/>
    <property type="molecule type" value="Genomic_DNA"/>
</dbReference>
<reference evidence="1" key="1">
    <citation type="journal article" date="2023" name="Mol. Phylogenet. Evol.">
        <title>Genome-scale phylogeny and comparative genomics of the fungal order Sordariales.</title>
        <authorList>
            <person name="Hensen N."/>
            <person name="Bonometti L."/>
            <person name="Westerberg I."/>
            <person name="Brannstrom I.O."/>
            <person name="Guillou S."/>
            <person name="Cros-Aarteil S."/>
            <person name="Calhoun S."/>
            <person name="Haridas S."/>
            <person name="Kuo A."/>
            <person name="Mondo S."/>
            <person name="Pangilinan J."/>
            <person name="Riley R."/>
            <person name="LaButti K."/>
            <person name="Andreopoulos B."/>
            <person name="Lipzen A."/>
            <person name="Chen C."/>
            <person name="Yan M."/>
            <person name="Daum C."/>
            <person name="Ng V."/>
            <person name="Clum A."/>
            <person name="Steindorff A."/>
            <person name="Ohm R.A."/>
            <person name="Martin F."/>
            <person name="Silar P."/>
            <person name="Natvig D.O."/>
            <person name="Lalanne C."/>
            <person name="Gautier V."/>
            <person name="Ament-Velasquez S.L."/>
            <person name="Kruys A."/>
            <person name="Hutchinson M.I."/>
            <person name="Powell A.J."/>
            <person name="Barry K."/>
            <person name="Miller A.N."/>
            <person name="Grigoriev I.V."/>
            <person name="Debuchy R."/>
            <person name="Gladieux P."/>
            <person name="Hiltunen Thoren M."/>
            <person name="Johannesson H."/>
        </authorList>
    </citation>
    <scope>NUCLEOTIDE SEQUENCE</scope>
    <source>
        <strain evidence="1">PSN293</strain>
    </source>
</reference>
<reference evidence="1" key="2">
    <citation type="submission" date="2023-05" db="EMBL/GenBank/DDBJ databases">
        <authorList>
            <consortium name="Lawrence Berkeley National Laboratory"/>
            <person name="Steindorff A."/>
            <person name="Hensen N."/>
            <person name="Bonometti L."/>
            <person name="Westerberg I."/>
            <person name="Brannstrom I.O."/>
            <person name="Guillou S."/>
            <person name="Cros-Aarteil S."/>
            <person name="Calhoun S."/>
            <person name="Haridas S."/>
            <person name="Kuo A."/>
            <person name="Mondo S."/>
            <person name="Pangilinan J."/>
            <person name="Riley R."/>
            <person name="Labutti K."/>
            <person name="Andreopoulos B."/>
            <person name="Lipzen A."/>
            <person name="Chen C."/>
            <person name="Yanf M."/>
            <person name="Daum C."/>
            <person name="Ng V."/>
            <person name="Clum A."/>
            <person name="Ohm R."/>
            <person name="Martin F."/>
            <person name="Silar P."/>
            <person name="Natvig D."/>
            <person name="Lalanne C."/>
            <person name="Gautier V."/>
            <person name="Ament-Velasquez S.L."/>
            <person name="Kruys A."/>
            <person name="Hutchinson M.I."/>
            <person name="Powell A.J."/>
            <person name="Barry K."/>
            <person name="Miller A.N."/>
            <person name="Grigoriev I.V."/>
            <person name="Debuchy R."/>
            <person name="Gladieux P."/>
            <person name="Thoren M.H."/>
            <person name="Johannesson H."/>
        </authorList>
    </citation>
    <scope>NUCLEOTIDE SEQUENCE</scope>
    <source>
        <strain evidence="1">PSN293</strain>
    </source>
</reference>
<dbReference type="AlphaFoldDB" id="A0AAN6YE35"/>
<accession>A0AAN6YE35</accession>
<evidence type="ECO:0000313" key="2">
    <source>
        <dbReference type="Proteomes" id="UP001301769"/>
    </source>
</evidence>
<comment type="caution">
    <text evidence="1">The sequence shown here is derived from an EMBL/GenBank/DDBJ whole genome shotgun (WGS) entry which is preliminary data.</text>
</comment>
<evidence type="ECO:0000313" key="1">
    <source>
        <dbReference type="EMBL" id="KAK4214377.1"/>
    </source>
</evidence>
<dbReference type="Proteomes" id="UP001301769">
    <property type="component" value="Unassembled WGS sequence"/>
</dbReference>
<proteinExistence type="predicted"/>
<gene>
    <name evidence="1" type="ORF">QBC37DRAFT_373130</name>
</gene>
<sequence>MSPTTLSRVVPFYINVCFHFDSVQAKRYWCIAAAALRRSPLKVRVTPGREAAASLSSFLIVVVGSTTDTLFVGFDYAQELKADAHPFSSVDNFGAAIRNTADQVDSVLLHLLVSIPENRSKTR</sequence>